<dbReference type="Pfam" id="PF03265">
    <property type="entry name" value="DNase_II"/>
    <property type="match status" value="1"/>
</dbReference>
<comment type="similarity">
    <text evidence="1">Belongs to the DNase II family.</text>
</comment>
<dbReference type="AlphaFoldDB" id="E1ZDS7"/>
<keyword evidence="2" id="KW-0378">Hydrolase</keyword>
<dbReference type="PANTHER" id="PTHR10858">
    <property type="entry name" value="DEOXYRIBONUCLEASE II"/>
    <property type="match status" value="1"/>
</dbReference>
<organism evidence="4">
    <name type="scientific">Chlorella variabilis</name>
    <name type="common">Green alga</name>
    <dbReference type="NCBI Taxonomy" id="554065"/>
    <lineage>
        <taxon>Eukaryota</taxon>
        <taxon>Viridiplantae</taxon>
        <taxon>Chlorophyta</taxon>
        <taxon>core chlorophytes</taxon>
        <taxon>Trebouxiophyceae</taxon>
        <taxon>Chlorellales</taxon>
        <taxon>Chlorellaceae</taxon>
        <taxon>Chlorella clade</taxon>
        <taxon>Chlorella</taxon>
    </lineage>
</organism>
<proteinExistence type="inferred from homology"/>
<evidence type="ECO:0000313" key="4">
    <source>
        <dbReference type="Proteomes" id="UP000008141"/>
    </source>
</evidence>
<dbReference type="RefSeq" id="XP_005848012.1">
    <property type="nucleotide sequence ID" value="XM_005847950.1"/>
</dbReference>
<evidence type="ECO:0000313" key="3">
    <source>
        <dbReference type="EMBL" id="EFN55910.1"/>
    </source>
</evidence>
<accession>E1ZDS7</accession>
<dbReference type="InterPro" id="IPR004947">
    <property type="entry name" value="DNase_II"/>
</dbReference>
<dbReference type="Proteomes" id="UP000008141">
    <property type="component" value="Unassembled WGS sequence"/>
</dbReference>
<dbReference type="InParanoid" id="E1ZDS7"/>
<dbReference type="GO" id="GO:0004531">
    <property type="term" value="F:deoxyribonuclease II activity"/>
    <property type="evidence" value="ECO:0007669"/>
    <property type="project" value="InterPro"/>
</dbReference>
<name>E1ZDS7_CHLVA</name>
<evidence type="ECO:0000256" key="1">
    <source>
        <dbReference type="ARBA" id="ARBA00007527"/>
    </source>
</evidence>
<evidence type="ECO:0000256" key="2">
    <source>
        <dbReference type="ARBA" id="ARBA00022801"/>
    </source>
</evidence>
<dbReference type="KEGG" id="cvr:CHLNCDRAFT_52184"/>
<dbReference type="OrthoDB" id="10261598at2759"/>
<dbReference type="EMBL" id="GL433843">
    <property type="protein sequence ID" value="EFN55910.1"/>
    <property type="molecule type" value="Genomic_DNA"/>
</dbReference>
<protein>
    <submittedName>
        <fullName evidence="3">Uncharacterized protein</fullName>
    </submittedName>
</protein>
<gene>
    <name evidence="3" type="ORF">CHLNCDRAFT_52184</name>
</gene>
<dbReference type="GeneID" id="17355469"/>
<dbReference type="PANTHER" id="PTHR10858:SF23">
    <property type="entry name" value="DEOXYRIBONUCLEASE II"/>
    <property type="match status" value="1"/>
</dbReference>
<reference evidence="3 4" key="1">
    <citation type="journal article" date="2010" name="Plant Cell">
        <title>The Chlorella variabilis NC64A genome reveals adaptation to photosymbiosis, coevolution with viruses, and cryptic sex.</title>
        <authorList>
            <person name="Blanc G."/>
            <person name="Duncan G."/>
            <person name="Agarkova I."/>
            <person name="Borodovsky M."/>
            <person name="Gurnon J."/>
            <person name="Kuo A."/>
            <person name="Lindquist E."/>
            <person name="Lucas S."/>
            <person name="Pangilinan J."/>
            <person name="Polle J."/>
            <person name="Salamov A."/>
            <person name="Terry A."/>
            <person name="Yamada T."/>
            <person name="Dunigan D.D."/>
            <person name="Grigoriev I.V."/>
            <person name="Claverie J.M."/>
            <person name="Van Etten J.L."/>
        </authorList>
    </citation>
    <scope>NUCLEOTIDE SEQUENCE [LARGE SCALE GENOMIC DNA]</scope>
    <source>
        <strain evidence="3 4">NC64A</strain>
    </source>
</reference>
<sequence>MADCWSCCAARCNPCRLLGLRPLPPAAHPSLLPPSQQITVPPSLARRYPGLSAVLAAAGNPSAPPSAPNHTSFRTLDHMPWAAYAKPNNGSSATAQIFEDLVVPGLQASMGWQTWRTAYGNFGPETCLYDAYESQNATCGIQPGGWASINIQNLSVPAGVPPPVDPWAAPPVTAWMSCDDHSKWGAALPLGNTTAAPPAPWVCFCDNNREWSQRYRGGACTCTKSAPLWRAWAATVQAAPNTCNSSLNNEGTCPAGRPIYAPIASGKGWRCITCFKAGLGCSMACSAAGCSKCKAGQFLALPGTPGAVTFRAGGRSKSYAACRPCSGPSSLGFGAACRSCSASKCLGCKSGWRPGGPRGTCTKCRVPNCADCRLGAKSCRACAKGYRLSLQLGGGSSVTRCVRR</sequence>
<keyword evidence="4" id="KW-1185">Reference proteome</keyword>